<feature type="compositionally biased region" description="Polar residues" evidence="1">
    <location>
        <begin position="306"/>
        <end position="337"/>
    </location>
</feature>
<protein>
    <submittedName>
        <fullName evidence="2">Uncharacterized protein</fullName>
    </submittedName>
</protein>
<keyword evidence="4" id="KW-1185">Reference proteome</keyword>
<dbReference type="Pfam" id="PF15256">
    <property type="entry name" value="SPATIAL"/>
    <property type="match status" value="1"/>
</dbReference>
<dbReference type="Proteomes" id="UP000681722">
    <property type="component" value="Unassembled WGS sequence"/>
</dbReference>
<sequence>MFFARHVAQPRHLKFITGTAGMQVCCVRDDVVPYPSKSTVDPAKSILSDPRLIIDFPPNSYNEALLQAYTERIQPKKRRERLLPPIPGWTASGMMIIAFEDTENWRKELAHIAETVGLLTEDEMCDIQNRKENKDLFHSNSSLLLDITNSNNQQQVRNSPNKNGSTTTPPKSAGQYSRNTGRWNETPRTLSRARTSLSRQRTALSSLVPNHLFCVDENEREMWMLQVLCQILQTENLADIQSWLVSSGPTEKEAVRQLITTALKGLEDNGRIQPTAYFDHNTKAIQVNMDSLSSLAAHRFPHVSSNQALSPSQTCENGSEKQQIQRPKTAPQSCSHGSKNEREVQNQSRLFKTNLVPIQESTIENEEQSSKIQCQSLSKDQKELCPSVIRDDKKDVQILRLDDHDEPRKAPF</sequence>
<evidence type="ECO:0000313" key="3">
    <source>
        <dbReference type="EMBL" id="CAF3570107.1"/>
    </source>
</evidence>
<organism evidence="2 4">
    <name type="scientific">Didymodactylos carnosus</name>
    <dbReference type="NCBI Taxonomy" id="1234261"/>
    <lineage>
        <taxon>Eukaryota</taxon>
        <taxon>Metazoa</taxon>
        <taxon>Spiralia</taxon>
        <taxon>Gnathifera</taxon>
        <taxon>Rotifera</taxon>
        <taxon>Eurotatoria</taxon>
        <taxon>Bdelloidea</taxon>
        <taxon>Philodinida</taxon>
        <taxon>Philodinidae</taxon>
        <taxon>Didymodactylos</taxon>
    </lineage>
</organism>
<dbReference type="EMBL" id="CAJOBC010000313">
    <property type="protein sequence ID" value="CAF3570107.1"/>
    <property type="molecule type" value="Genomic_DNA"/>
</dbReference>
<gene>
    <name evidence="2" type="ORF">GPM918_LOCUS2753</name>
    <name evidence="3" type="ORF">SRO942_LOCUS2753</name>
</gene>
<evidence type="ECO:0000313" key="4">
    <source>
        <dbReference type="Proteomes" id="UP000663829"/>
    </source>
</evidence>
<feature type="region of interest" description="Disordered" evidence="1">
    <location>
        <begin position="148"/>
        <end position="196"/>
    </location>
</feature>
<evidence type="ECO:0000313" key="2">
    <source>
        <dbReference type="EMBL" id="CAF0786329.1"/>
    </source>
</evidence>
<name>A0A813RRA6_9BILA</name>
<reference evidence="2" key="1">
    <citation type="submission" date="2021-02" db="EMBL/GenBank/DDBJ databases">
        <authorList>
            <person name="Nowell W R."/>
        </authorList>
    </citation>
    <scope>NUCLEOTIDE SEQUENCE</scope>
</reference>
<accession>A0A813RRA6</accession>
<comment type="caution">
    <text evidence="2">The sequence shown here is derived from an EMBL/GenBank/DDBJ whole genome shotgun (WGS) entry which is preliminary data.</text>
</comment>
<proteinExistence type="predicted"/>
<dbReference type="PANTHER" id="PTHR33772:SF2">
    <property type="entry name" value="RIKEN CDNA 4930579F01 GENE"/>
    <property type="match status" value="1"/>
</dbReference>
<dbReference type="InterPro" id="IPR037394">
    <property type="entry name" value="TBATA-like"/>
</dbReference>
<dbReference type="OrthoDB" id="9982103at2759"/>
<feature type="region of interest" description="Disordered" evidence="1">
    <location>
        <begin position="306"/>
        <end position="348"/>
    </location>
</feature>
<feature type="compositionally biased region" description="Polar residues" evidence="1">
    <location>
        <begin position="148"/>
        <end position="187"/>
    </location>
</feature>
<dbReference type="Proteomes" id="UP000663829">
    <property type="component" value="Unassembled WGS sequence"/>
</dbReference>
<dbReference type="AlphaFoldDB" id="A0A813RRA6"/>
<dbReference type="PANTHER" id="PTHR33772">
    <property type="entry name" value="THYMUS, BRAIN AND TESTES-ASSOCIATED"/>
    <property type="match status" value="1"/>
</dbReference>
<dbReference type="EMBL" id="CAJNOQ010000313">
    <property type="protein sequence ID" value="CAF0786329.1"/>
    <property type="molecule type" value="Genomic_DNA"/>
</dbReference>
<evidence type="ECO:0000256" key="1">
    <source>
        <dbReference type="SAM" id="MobiDB-lite"/>
    </source>
</evidence>